<gene>
    <name evidence="3" type="ORF">EGH21_14845</name>
</gene>
<proteinExistence type="predicted"/>
<dbReference type="InterPro" id="IPR029055">
    <property type="entry name" value="Ntn_hydrolases_N"/>
</dbReference>
<dbReference type="RefSeq" id="WP_220619264.1">
    <property type="nucleotide sequence ID" value="NZ_RKLR01000006.1"/>
</dbReference>
<dbReference type="PANTHER" id="PTHR43284">
    <property type="entry name" value="ASPARAGINE SYNTHETASE (GLUTAMINE-HYDROLYZING)"/>
    <property type="match status" value="1"/>
</dbReference>
<evidence type="ECO:0000259" key="2">
    <source>
        <dbReference type="Pfam" id="PF00733"/>
    </source>
</evidence>
<dbReference type="InterPro" id="IPR001962">
    <property type="entry name" value="Asn_synthase"/>
</dbReference>
<reference evidence="3 4" key="1">
    <citation type="submission" date="2021-06" db="EMBL/GenBank/DDBJ databases">
        <title>Halomicroarcula sp. a new haloarchaeum isolated from saline soil.</title>
        <authorList>
            <person name="Duran-Viseras A."/>
            <person name="Sanchez-Porro C."/>
            <person name="Ventosa A."/>
        </authorList>
    </citation>
    <scope>NUCLEOTIDE SEQUENCE [LARGE SCALE GENOMIC DNA]</scope>
    <source>
        <strain evidence="3 4">F13</strain>
    </source>
</reference>
<accession>A0AAW4PUV9</accession>
<dbReference type="EMBL" id="RKLR01000006">
    <property type="protein sequence ID" value="MBX0324305.1"/>
    <property type="molecule type" value="Genomic_DNA"/>
</dbReference>
<dbReference type="GO" id="GO:0006529">
    <property type="term" value="P:asparagine biosynthetic process"/>
    <property type="evidence" value="ECO:0007669"/>
    <property type="project" value="InterPro"/>
</dbReference>
<feature type="compositionally biased region" description="Low complexity" evidence="1">
    <location>
        <begin position="554"/>
        <end position="567"/>
    </location>
</feature>
<dbReference type="Proteomes" id="UP001430377">
    <property type="component" value="Unassembled WGS sequence"/>
</dbReference>
<dbReference type="SUPFAM" id="SSF52402">
    <property type="entry name" value="Adenine nucleotide alpha hydrolases-like"/>
    <property type="match status" value="1"/>
</dbReference>
<feature type="region of interest" description="Disordered" evidence="1">
    <location>
        <begin position="554"/>
        <end position="585"/>
    </location>
</feature>
<comment type="caution">
    <text evidence="3">The sequence shown here is derived from an EMBL/GenBank/DDBJ whole genome shotgun (WGS) entry which is preliminary data.</text>
</comment>
<evidence type="ECO:0000313" key="4">
    <source>
        <dbReference type="Proteomes" id="UP001430377"/>
    </source>
</evidence>
<feature type="domain" description="Asparagine synthetase" evidence="2">
    <location>
        <begin position="214"/>
        <end position="296"/>
    </location>
</feature>
<protein>
    <recommendedName>
        <fullName evidence="2">Asparagine synthetase domain-containing protein</fullName>
    </recommendedName>
</protein>
<evidence type="ECO:0000313" key="3">
    <source>
        <dbReference type="EMBL" id="MBX0324305.1"/>
    </source>
</evidence>
<sequence length="585" mass="66335">MQQVDRDVRPMNKELFGVFGDESTFEQYRSPDEFDRVVSGPDLTFGVRSSELDIPGRTTVYENEEGVCAVWGEAYPRSIDGTDPAEWALSEYAAHGTDALTGFNGSFIAVADHENQSGVVATDSVRSRECYYADTDGTRVFGTDPATVAATVSSPRVDYEPLLEFLHFGVVFDDRTALQQVSRIPFDSWLTATDTHEFGRFVYESREFDYAAELAERMRRALERRSGLPGRKGVLLSGGYDSRTILAGISDLDAAYTVGESDSSELTVAEQLATQYGIPHQTLSVDERYLNTDLETVKYGHGIMESLHIHHAGYMDQMDVDTIYHGGLADTMLRGHFQPITGVEVFDRKCPPYRMDPDPDIANHFAEKFGYLPASEMLSRDTTMFDESGKEFLRRRVDEVLDRWDHRFDRLYNGMALFGILNQPSRPFRFQLSDKFVESCVSLDAELVEWHLATPPEHRNTQTYLRALRKLDDDILHHRPPDRPYDSYTFNQIDNFLRRAMPFVSGYQGPWPDRAELYDQCGLDEKIFSDSPGVQELPWRLKLRVNDVTTWLDSTTDDTSTSIDPSDLVQPQEDPQAASAPYGHN</sequence>
<dbReference type="Pfam" id="PF00733">
    <property type="entry name" value="Asn_synthase"/>
    <property type="match status" value="1"/>
</dbReference>
<dbReference type="GO" id="GO:0004066">
    <property type="term" value="F:asparagine synthase (glutamine-hydrolyzing) activity"/>
    <property type="evidence" value="ECO:0007669"/>
    <property type="project" value="InterPro"/>
</dbReference>
<dbReference type="InterPro" id="IPR051786">
    <property type="entry name" value="ASN_synthetase/amidase"/>
</dbReference>
<dbReference type="Gene3D" id="3.60.20.10">
    <property type="entry name" value="Glutamine Phosphoribosylpyrophosphate, subunit 1, domain 1"/>
    <property type="match status" value="1"/>
</dbReference>
<dbReference type="PANTHER" id="PTHR43284:SF1">
    <property type="entry name" value="ASPARAGINE SYNTHETASE"/>
    <property type="match status" value="1"/>
</dbReference>
<dbReference type="GO" id="GO:0005829">
    <property type="term" value="C:cytosol"/>
    <property type="evidence" value="ECO:0007669"/>
    <property type="project" value="TreeGrafter"/>
</dbReference>
<evidence type="ECO:0000256" key="1">
    <source>
        <dbReference type="SAM" id="MobiDB-lite"/>
    </source>
</evidence>
<dbReference type="InterPro" id="IPR014729">
    <property type="entry name" value="Rossmann-like_a/b/a_fold"/>
</dbReference>
<keyword evidence="4" id="KW-1185">Reference proteome</keyword>
<dbReference type="AlphaFoldDB" id="A0AAW4PUV9"/>
<dbReference type="SUPFAM" id="SSF56235">
    <property type="entry name" value="N-terminal nucleophile aminohydrolases (Ntn hydrolases)"/>
    <property type="match status" value="1"/>
</dbReference>
<name>A0AAW4PUV9_9EURY</name>
<organism evidence="3 4">
    <name type="scientific">Haloarcula rubra</name>
    <dbReference type="NCBI Taxonomy" id="2487747"/>
    <lineage>
        <taxon>Archaea</taxon>
        <taxon>Methanobacteriati</taxon>
        <taxon>Methanobacteriota</taxon>
        <taxon>Stenosarchaea group</taxon>
        <taxon>Halobacteria</taxon>
        <taxon>Halobacteriales</taxon>
        <taxon>Haloarculaceae</taxon>
        <taxon>Haloarcula</taxon>
    </lineage>
</organism>
<dbReference type="Gene3D" id="3.40.50.620">
    <property type="entry name" value="HUPs"/>
    <property type="match status" value="1"/>
</dbReference>